<reference evidence="5" key="2">
    <citation type="submission" date="2016-02" db="EMBL/GenBank/DDBJ databases">
        <title>Draft genome sequence of five rapidly growing Mycobacterium species.</title>
        <authorList>
            <person name="Katahira K."/>
            <person name="Gotou Y."/>
            <person name="Iida K."/>
            <person name="Ogura Y."/>
            <person name="Hayashi T."/>
        </authorList>
    </citation>
    <scope>NUCLEOTIDE SEQUENCE [LARGE SCALE GENOMIC DNA]</scope>
    <source>
        <strain evidence="5">JCM15298</strain>
    </source>
</reference>
<protein>
    <submittedName>
        <fullName evidence="4">Gp51</fullName>
    </submittedName>
</protein>
<accession>A0A100WHW3</accession>
<dbReference type="STRING" id="228230.RMCC_5882"/>
<dbReference type="GO" id="GO:0016788">
    <property type="term" value="F:hydrolase activity, acting on ester bonds"/>
    <property type="evidence" value="ECO:0007669"/>
    <property type="project" value="InterPro"/>
</dbReference>
<dbReference type="EMBL" id="BCSY01000113">
    <property type="protein sequence ID" value="GAS98917.1"/>
    <property type="molecule type" value="Genomic_DNA"/>
</dbReference>
<evidence type="ECO:0000259" key="3">
    <source>
        <dbReference type="Pfam" id="PF13392"/>
    </source>
</evidence>
<organism evidence="4 5">
    <name type="scientific">Mycolicibacterium canariasense</name>
    <name type="common">Mycobacterium canariasense</name>
    <dbReference type="NCBI Taxonomy" id="228230"/>
    <lineage>
        <taxon>Bacteria</taxon>
        <taxon>Bacillati</taxon>
        <taxon>Actinomycetota</taxon>
        <taxon>Actinomycetes</taxon>
        <taxon>Mycobacteriales</taxon>
        <taxon>Mycobacteriaceae</taxon>
        <taxon>Mycolicibacterium</taxon>
    </lineage>
</organism>
<feature type="region of interest" description="Disordered" evidence="1">
    <location>
        <begin position="135"/>
        <end position="156"/>
    </location>
</feature>
<evidence type="ECO:0000313" key="4">
    <source>
        <dbReference type="EMBL" id="GAS98917.1"/>
    </source>
</evidence>
<dbReference type="InterPro" id="IPR044925">
    <property type="entry name" value="His-Me_finger_sf"/>
</dbReference>
<proteinExistence type="predicted"/>
<comment type="caution">
    <text evidence="4">The sequence shown here is derived from an EMBL/GenBank/DDBJ whole genome shotgun (WGS) entry which is preliminary data.</text>
</comment>
<evidence type="ECO:0000313" key="5">
    <source>
        <dbReference type="Proteomes" id="UP000069443"/>
    </source>
</evidence>
<reference evidence="5" key="1">
    <citation type="journal article" date="2016" name="Genome Announc.">
        <title>Draft Genome Sequences of Five Rapidly Growing Mycobacterium Species, M. thermoresistibile, M. fortuitum subsp. acetamidolyticum, M. canariasense, M. brisbanense, and M. novocastrense.</title>
        <authorList>
            <person name="Katahira K."/>
            <person name="Ogura Y."/>
            <person name="Gotoh Y."/>
            <person name="Hayashi T."/>
        </authorList>
    </citation>
    <scope>NUCLEOTIDE SEQUENCE [LARGE SCALE GENOMIC DNA]</scope>
    <source>
        <strain evidence="5">JCM15298</strain>
    </source>
</reference>
<dbReference type="AlphaFoldDB" id="A0A100WHW3"/>
<dbReference type="RefSeq" id="WP_084395500.1">
    <property type="nucleotide sequence ID" value="NZ_BCSY01000113.1"/>
</dbReference>
<feature type="domain" description="NUMOD4" evidence="2">
    <location>
        <begin position="6"/>
        <end position="65"/>
    </location>
</feature>
<feature type="domain" description="HNH nuclease" evidence="3">
    <location>
        <begin position="75"/>
        <end position="120"/>
    </location>
</feature>
<dbReference type="Proteomes" id="UP000069443">
    <property type="component" value="Unassembled WGS sequence"/>
</dbReference>
<keyword evidence="5" id="KW-1185">Reference proteome</keyword>
<name>A0A100WHW3_MYCCR</name>
<dbReference type="Pfam" id="PF13392">
    <property type="entry name" value="HNH_3"/>
    <property type="match status" value="1"/>
</dbReference>
<dbReference type="OrthoDB" id="6631788at2"/>
<evidence type="ECO:0000256" key="1">
    <source>
        <dbReference type="SAM" id="MobiDB-lite"/>
    </source>
</evidence>
<dbReference type="Gene3D" id="3.90.75.20">
    <property type="match status" value="1"/>
</dbReference>
<gene>
    <name evidence="4" type="ORF">RMCC_5882</name>
</gene>
<dbReference type="SUPFAM" id="SSF54060">
    <property type="entry name" value="His-Me finger endonucleases"/>
    <property type="match status" value="1"/>
</dbReference>
<dbReference type="InterPro" id="IPR010902">
    <property type="entry name" value="NUMOD4"/>
</dbReference>
<dbReference type="InterPro" id="IPR003615">
    <property type="entry name" value="HNH_nuc"/>
</dbReference>
<evidence type="ECO:0000259" key="2">
    <source>
        <dbReference type="Pfam" id="PF07463"/>
    </source>
</evidence>
<feature type="compositionally biased region" description="Polar residues" evidence="1">
    <location>
        <begin position="144"/>
        <end position="155"/>
    </location>
</feature>
<sequence>MTPEVEEWRPVVGYEGLYEVSSEGRVRSLDRWLPYTKGAGGMRFHKGCVISPFRSSPTNYLTVSLGKDGCKRNRRIHVLVLEAFVGPRPTPDMDGCHTNGDQDDNRPCNLRWDTKSANMQDCLLAGDHPQASKTHCKRGHEFSPENTYINPTSGGRQCKTCVRDARRAKKQRSRGPACSHSPG</sequence>
<dbReference type="Pfam" id="PF07463">
    <property type="entry name" value="NUMOD4"/>
    <property type="match status" value="1"/>
</dbReference>